<dbReference type="EnsemblPlants" id="AUR62023946-RA">
    <property type="protein sequence ID" value="AUR62023946-RA:cds"/>
    <property type="gene ID" value="AUR62023946"/>
</dbReference>
<dbReference type="GO" id="GO:0019432">
    <property type="term" value="P:triglyceride biosynthetic process"/>
    <property type="evidence" value="ECO:0007669"/>
    <property type="project" value="TreeGrafter"/>
</dbReference>
<dbReference type="PANTHER" id="PTHR31650">
    <property type="entry name" value="O-ACYLTRANSFERASE (WSD1-LIKE) FAMILY PROTEIN"/>
    <property type="match status" value="1"/>
</dbReference>
<protein>
    <recommendedName>
        <fullName evidence="1">O-acyltransferase WSD1 C-terminal domain-containing protein</fullName>
    </recommendedName>
</protein>
<name>A0A803M673_CHEQI</name>
<feature type="domain" description="O-acyltransferase WSD1 C-terminal" evidence="1">
    <location>
        <begin position="7"/>
        <end position="153"/>
    </location>
</feature>
<accession>A0A803M673</accession>
<evidence type="ECO:0000313" key="3">
    <source>
        <dbReference type="Proteomes" id="UP000596660"/>
    </source>
</evidence>
<reference evidence="2" key="1">
    <citation type="journal article" date="2017" name="Nature">
        <title>The genome of Chenopodium quinoa.</title>
        <authorList>
            <person name="Jarvis D.E."/>
            <person name="Ho Y.S."/>
            <person name="Lightfoot D.J."/>
            <person name="Schmoeckel S.M."/>
            <person name="Li B."/>
            <person name="Borm T.J.A."/>
            <person name="Ohyanagi H."/>
            <person name="Mineta K."/>
            <person name="Michell C.T."/>
            <person name="Saber N."/>
            <person name="Kharbatia N.M."/>
            <person name="Rupper R.R."/>
            <person name="Sharp A.R."/>
            <person name="Dally N."/>
            <person name="Boughton B.A."/>
            <person name="Woo Y.H."/>
            <person name="Gao G."/>
            <person name="Schijlen E.G.W.M."/>
            <person name="Guo X."/>
            <person name="Momin A.A."/>
            <person name="Negrao S."/>
            <person name="Al-Babili S."/>
            <person name="Gehring C."/>
            <person name="Roessner U."/>
            <person name="Jung C."/>
            <person name="Murphy K."/>
            <person name="Arold S.T."/>
            <person name="Gojobori T."/>
            <person name="van der Linden C.G."/>
            <person name="van Loo E.N."/>
            <person name="Jellen E.N."/>
            <person name="Maughan P.J."/>
            <person name="Tester M."/>
        </authorList>
    </citation>
    <scope>NUCLEOTIDE SEQUENCE [LARGE SCALE GENOMIC DNA]</scope>
    <source>
        <strain evidence="2">cv. PI 614886</strain>
    </source>
</reference>
<dbReference type="Gramene" id="AUR62023946-RA">
    <property type="protein sequence ID" value="AUR62023946-RA:cds"/>
    <property type="gene ID" value="AUR62023946"/>
</dbReference>
<dbReference type="GO" id="GO:0005886">
    <property type="term" value="C:plasma membrane"/>
    <property type="evidence" value="ECO:0007669"/>
    <property type="project" value="TreeGrafter"/>
</dbReference>
<dbReference type="Pfam" id="PF06974">
    <property type="entry name" value="WS_DGAT_C"/>
    <property type="match status" value="1"/>
</dbReference>
<proteinExistence type="predicted"/>
<evidence type="ECO:0000313" key="2">
    <source>
        <dbReference type="EnsemblPlants" id="AUR62023946-RA:cds"/>
    </source>
</evidence>
<dbReference type="PANTHER" id="PTHR31650:SF34">
    <property type="entry name" value="O-ACYLTRANSFERASE WSD1-LIKE ISOFORM X1"/>
    <property type="match status" value="1"/>
</dbReference>
<dbReference type="GO" id="GO:0008374">
    <property type="term" value="F:O-acyltransferase activity"/>
    <property type="evidence" value="ECO:0007669"/>
    <property type="project" value="InterPro"/>
</dbReference>
<organism evidence="2 3">
    <name type="scientific">Chenopodium quinoa</name>
    <name type="common">Quinoa</name>
    <dbReference type="NCBI Taxonomy" id="63459"/>
    <lineage>
        <taxon>Eukaryota</taxon>
        <taxon>Viridiplantae</taxon>
        <taxon>Streptophyta</taxon>
        <taxon>Embryophyta</taxon>
        <taxon>Tracheophyta</taxon>
        <taxon>Spermatophyta</taxon>
        <taxon>Magnoliopsida</taxon>
        <taxon>eudicotyledons</taxon>
        <taxon>Gunneridae</taxon>
        <taxon>Pentapetalae</taxon>
        <taxon>Caryophyllales</taxon>
        <taxon>Chenopodiaceae</taxon>
        <taxon>Chenopodioideae</taxon>
        <taxon>Atripliceae</taxon>
        <taxon>Chenopodium</taxon>
    </lineage>
</organism>
<keyword evidence="3" id="KW-1185">Reference proteome</keyword>
<reference evidence="2" key="2">
    <citation type="submission" date="2021-03" db="UniProtKB">
        <authorList>
            <consortium name="EnsemblPlants"/>
        </authorList>
    </citation>
    <scope>IDENTIFICATION</scope>
</reference>
<dbReference type="Proteomes" id="UP000596660">
    <property type="component" value="Unplaced"/>
</dbReference>
<sequence length="158" mass="17919">MRKGKTWGNRIANIEVPLPNLEDDDLTKPLQFIKKAHKIIKRKRNGLFGLYLMDGLLKVVRTFGGLQAAARTFERKWKNCSFAITNMIGPTEQVSFANHPVNGFYFVPTGIDLSLVVSVLSYMENLRLGFVIENGFIDHQRLIACVEKAFQLIYEAAT</sequence>
<dbReference type="InterPro" id="IPR009721">
    <property type="entry name" value="O-acyltransferase_WSD1_C"/>
</dbReference>
<dbReference type="AlphaFoldDB" id="A0A803M673"/>
<dbReference type="InterPro" id="IPR045034">
    <property type="entry name" value="O-acyltransferase_WSD1-like"/>
</dbReference>
<evidence type="ECO:0000259" key="1">
    <source>
        <dbReference type="Pfam" id="PF06974"/>
    </source>
</evidence>